<dbReference type="SUPFAM" id="SSF49599">
    <property type="entry name" value="TRAF domain-like"/>
    <property type="match status" value="1"/>
</dbReference>
<dbReference type="InterPro" id="IPR000210">
    <property type="entry name" value="BTB/POZ_dom"/>
</dbReference>
<proteinExistence type="predicted"/>
<organism evidence="2 3">
    <name type="scientific">Nephila pilipes</name>
    <name type="common">Giant wood spider</name>
    <name type="synonym">Nephila maculata</name>
    <dbReference type="NCBI Taxonomy" id="299642"/>
    <lineage>
        <taxon>Eukaryota</taxon>
        <taxon>Metazoa</taxon>
        <taxon>Ecdysozoa</taxon>
        <taxon>Arthropoda</taxon>
        <taxon>Chelicerata</taxon>
        <taxon>Arachnida</taxon>
        <taxon>Araneae</taxon>
        <taxon>Araneomorphae</taxon>
        <taxon>Entelegynae</taxon>
        <taxon>Araneoidea</taxon>
        <taxon>Nephilidae</taxon>
        <taxon>Nephila</taxon>
    </lineage>
</organism>
<keyword evidence="3" id="KW-1185">Reference proteome</keyword>
<evidence type="ECO:0000259" key="1">
    <source>
        <dbReference type="PROSITE" id="PS50097"/>
    </source>
</evidence>
<protein>
    <recommendedName>
        <fullName evidence="1">BTB domain-containing protein</fullName>
    </recommendedName>
</protein>
<dbReference type="AlphaFoldDB" id="A0A8X6NIL1"/>
<dbReference type="OrthoDB" id="6432107at2759"/>
<dbReference type="PANTHER" id="PTHR24413">
    <property type="entry name" value="SPECKLE-TYPE POZ PROTEIN"/>
    <property type="match status" value="1"/>
</dbReference>
<name>A0A8X6NIL1_NEPPI</name>
<sequence length="637" mass="73479">MDIAEVKTVRIRNFSFETAFRDDNTHFVIKRNNIPQIFCVIFYRNGETSASRGYVSVSIIKIMREADPEPCGFKDNLSWTFSVVDVNGVGKYYQSFVKENVAHFHYDITIPKLLERAVLLNQSDEFLPEDVLTLRIELSCMSYIGPSIQKDILFDIQLLKEVQVMKENDGPQQYADPSESFMPKMLECDSSKLFMILLGVLKYILMTRKKFFINATNTELHKDLLLLSDPMDDIKSTYLGSNPIFQLINALKRRLVKEFEDSTHLAADVLAKEDQYLQKLDEVFDRMEKHCEMPNNRFVICKLNGALPPLLSWTVRIERTGNGNSIENHKPQKGRKYRFEKEGIEKQKVEKTSKECLLEINVIKDKIISEVNLGTPKVVEKLPSKSEEACHVTLPMEELRPDKSGIESLQQAKDDALVSEKTLDKYKSLKNDIDFIKEVISYLMTEEELTVDQDSDNATKNVWHLNIETMEGVMFAIPFENSKESFGSKLVSCSPVFETMLKLPMREKLQKMVKLLDTDSQTFIHLLNYLKSGGVKIESLSSICCLYEMADKYYIKELMQICADRMVPYFSSNTIRDIEALANLHSDNFLLQLVETFENQKMTSEISYPNIDKFSNNSCKSSQKQGTEQEIEFDFYH</sequence>
<accession>A0A8X6NIL1</accession>
<feature type="domain" description="BTB" evidence="1">
    <location>
        <begin position="490"/>
        <end position="539"/>
    </location>
</feature>
<dbReference type="Gene3D" id="2.60.210.10">
    <property type="entry name" value="Apoptosis, Tumor Necrosis Factor Receptor Associated Protein 2, Chain A"/>
    <property type="match status" value="1"/>
</dbReference>
<dbReference type="Gene3D" id="3.30.710.10">
    <property type="entry name" value="Potassium Channel Kv1.1, Chain A"/>
    <property type="match status" value="1"/>
</dbReference>
<dbReference type="InterPro" id="IPR011333">
    <property type="entry name" value="SKP1/BTB/POZ_sf"/>
</dbReference>
<evidence type="ECO:0000313" key="2">
    <source>
        <dbReference type="EMBL" id="GFT16946.1"/>
    </source>
</evidence>
<comment type="caution">
    <text evidence="2">The sequence shown here is derived from an EMBL/GenBank/DDBJ whole genome shotgun (WGS) entry which is preliminary data.</text>
</comment>
<dbReference type="EMBL" id="BMAW01058575">
    <property type="protein sequence ID" value="GFT16946.1"/>
    <property type="molecule type" value="Genomic_DNA"/>
</dbReference>
<dbReference type="PROSITE" id="PS50097">
    <property type="entry name" value="BTB"/>
    <property type="match status" value="1"/>
</dbReference>
<gene>
    <name evidence="2" type="primary">AVEN_165906_1</name>
    <name evidence="2" type="ORF">NPIL_185901</name>
</gene>
<dbReference type="Proteomes" id="UP000887013">
    <property type="component" value="Unassembled WGS sequence"/>
</dbReference>
<dbReference type="InterPro" id="IPR008974">
    <property type="entry name" value="TRAF-like"/>
</dbReference>
<dbReference type="SUPFAM" id="SSF54695">
    <property type="entry name" value="POZ domain"/>
    <property type="match status" value="1"/>
</dbReference>
<dbReference type="Pfam" id="PF00651">
    <property type="entry name" value="BTB"/>
    <property type="match status" value="1"/>
</dbReference>
<evidence type="ECO:0000313" key="3">
    <source>
        <dbReference type="Proteomes" id="UP000887013"/>
    </source>
</evidence>
<dbReference type="CDD" id="cd18186">
    <property type="entry name" value="BTB_POZ_ZBTB_KLHL-like"/>
    <property type="match status" value="1"/>
</dbReference>
<reference evidence="2" key="1">
    <citation type="submission" date="2020-08" db="EMBL/GenBank/DDBJ databases">
        <title>Multicomponent nature underlies the extraordinary mechanical properties of spider dragline silk.</title>
        <authorList>
            <person name="Kono N."/>
            <person name="Nakamura H."/>
            <person name="Mori M."/>
            <person name="Yoshida Y."/>
            <person name="Ohtoshi R."/>
            <person name="Malay A.D."/>
            <person name="Moran D.A.P."/>
            <person name="Tomita M."/>
            <person name="Numata K."/>
            <person name="Arakawa K."/>
        </authorList>
    </citation>
    <scope>NUCLEOTIDE SEQUENCE</scope>
</reference>